<dbReference type="GO" id="GO:0030313">
    <property type="term" value="C:cell envelope"/>
    <property type="evidence" value="ECO:0007669"/>
    <property type="project" value="UniProtKB-SubCell"/>
</dbReference>
<dbReference type="InterPro" id="IPR051829">
    <property type="entry name" value="Multiheme_Cytochr_ET"/>
</dbReference>
<evidence type="ECO:0000256" key="7">
    <source>
        <dbReference type="ARBA" id="ARBA00022982"/>
    </source>
</evidence>
<comment type="cofactor">
    <cofactor evidence="1">
        <name>heme c</name>
        <dbReference type="ChEBI" id="CHEBI:61717"/>
    </cofactor>
</comment>
<dbReference type="InterPro" id="IPR036280">
    <property type="entry name" value="Multihaem_cyt_sf"/>
</dbReference>
<evidence type="ECO:0000256" key="2">
    <source>
        <dbReference type="ARBA" id="ARBA00004196"/>
    </source>
</evidence>
<evidence type="ECO:0000313" key="12">
    <source>
        <dbReference type="EMBL" id="AER58189.1"/>
    </source>
</evidence>
<accession>G8DPL1</accession>
<sequence>MKVPAIVFLLAPLSLLAQSTAKNTCVDCHSALDGAAQRPALLIKNDVHTGNGLTCADCHGGDRTADDPGEAMNPAKGFIGKPARTAIPKLCARCHSSPDFMRKFRPQQRVDQFELYQTSVHGKRLASGDDTVATCIDCHSIHDIRAVKDAMSPVHPLRLPETCGHCHADQHKMAKYGIPTDQFDGYRTSVHWNALKIRGDLSAPNCASCHGNHGAKPPDVESVAAVCGSCHVLFAQLYQKSVHEPIFSGAAGGGGCIVCHSNHAIHQPSTAMLAGPKAVCSQCHEAETPGGQVAAQMAKWLDGLDSALNQSEAVVTRADKYGMEVSEAQVRLGDGRENLVKARLALHSFQPNEMKKPIEAGMAIANETLRAGQDALHEKDVRRMGLAASVVFIGITILAIWALIRRIESGGDPLRPASAPEVK</sequence>
<evidence type="ECO:0000256" key="5">
    <source>
        <dbReference type="ARBA" id="ARBA00022723"/>
    </source>
</evidence>
<proteinExistence type="predicted"/>
<keyword evidence="5" id="KW-0479">Metal-binding</keyword>
<gene>
    <name evidence="12" type="ORF">LP001_006</name>
</gene>
<reference evidence="12" key="1">
    <citation type="journal article" date="2012" name="FEMS Microbiol. Ecol.">
        <title>Characterization of a new Acidobacteria-derived moderately thermostable lipase from a Brazilian Atlantic Forest soil metagenome.</title>
        <authorList>
            <person name="Faoro H."/>
            <person name="Glogauer A."/>
            <person name="Couto G.H."/>
            <person name="de Souza E.M."/>
            <person name="Rigo L.U."/>
            <person name="Cruz L.M."/>
            <person name="Monteiro R.A."/>
            <person name="de Oliveira Pedrosa F."/>
        </authorList>
    </citation>
    <scope>NUCLEOTIDE SEQUENCE</scope>
</reference>
<keyword evidence="9" id="KW-1133">Transmembrane helix</keyword>
<comment type="subcellular location">
    <subcellularLocation>
        <location evidence="2">Cell envelope</location>
    </subcellularLocation>
</comment>
<name>G8DPL1_9BACT</name>
<feature type="domain" description="Tetrahaem cytochrome" evidence="11">
    <location>
        <begin position="47"/>
        <end position="167"/>
    </location>
</feature>
<keyword evidence="6 10" id="KW-0732">Signal</keyword>
<feature type="chain" id="PRO_5003509115" evidence="10">
    <location>
        <begin position="18"/>
        <end position="423"/>
    </location>
</feature>
<keyword evidence="8" id="KW-0408">Iron</keyword>
<feature type="transmembrane region" description="Helical" evidence="9">
    <location>
        <begin position="384"/>
        <end position="404"/>
    </location>
</feature>
<evidence type="ECO:0000256" key="8">
    <source>
        <dbReference type="ARBA" id="ARBA00023004"/>
    </source>
</evidence>
<dbReference type="PANTHER" id="PTHR35038">
    <property type="entry name" value="DISSIMILATORY SULFITE REDUCTASE SIRA"/>
    <property type="match status" value="1"/>
</dbReference>
<dbReference type="Gene3D" id="1.10.1130.10">
    <property type="entry name" value="Flavocytochrome C3, Chain A"/>
    <property type="match status" value="2"/>
</dbReference>
<dbReference type="EMBL" id="HQ856049">
    <property type="protein sequence ID" value="AER58189.1"/>
    <property type="molecule type" value="Genomic_DNA"/>
</dbReference>
<keyword evidence="4" id="KW-0349">Heme</keyword>
<dbReference type="InterPro" id="IPR012286">
    <property type="entry name" value="Tetrahaem_cytochrome"/>
</dbReference>
<evidence type="ECO:0000256" key="1">
    <source>
        <dbReference type="ARBA" id="ARBA00001926"/>
    </source>
</evidence>
<keyword evidence="7" id="KW-0249">Electron transport</keyword>
<keyword evidence="9" id="KW-0812">Transmembrane</keyword>
<protein>
    <submittedName>
        <fullName evidence="12">Cytochrome b subunit of formate dehydrogenase-like protein</fullName>
    </submittedName>
</protein>
<dbReference type="AlphaFoldDB" id="G8DPL1"/>
<feature type="domain" description="Tetrahaem cytochrome" evidence="11">
    <location>
        <begin position="205"/>
        <end position="285"/>
    </location>
</feature>
<evidence type="ECO:0000256" key="10">
    <source>
        <dbReference type="SAM" id="SignalP"/>
    </source>
</evidence>
<keyword evidence="9" id="KW-0472">Membrane</keyword>
<dbReference type="PANTHER" id="PTHR35038:SF6">
    <property type="entry name" value="SURFACE LOCALIZED DECAHEME CYTOCHROME C LIPOPROTEIN"/>
    <property type="match status" value="1"/>
</dbReference>
<feature type="signal peptide" evidence="10">
    <location>
        <begin position="1"/>
        <end position="17"/>
    </location>
</feature>
<evidence type="ECO:0000256" key="9">
    <source>
        <dbReference type="SAM" id="Phobius"/>
    </source>
</evidence>
<dbReference type="SUPFAM" id="SSF48695">
    <property type="entry name" value="Multiheme cytochromes"/>
    <property type="match status" value="2"/>
</dbReference>
<evidence type="ECO:0000256" key="6">
    <source>
        <dbReference type="ARBA" id="ARBA00022729"/>
    </source>
</evidence>
<dbReference type="GO" id="GO:0016491">
    <property type="term" value="F:oxidoreductase activity"/>
    <property type="evidence" value="ECO:0007669"/>
    <property type="project" value="TreeGrafter"/>
</dbReference>
<dbReference type="Pfam" id="PF14537">
    <property type="entry name" value="Cytochrom_c3_2"/>
    <property type="match status" value="2"/>
</dbReference>
<organism evidence="12">
    <name type="scientific">uncultured Acidobacteriota bacterium</name>
    <dbReference type="NCBI Taxonomy" id="171953"/>
    <lineage>
        <taxon>Bacteria</taxon>
        <taxon>Pseudomonadati</taxon>
        <taxon>Acidobacteriota</taxon>
        <taxon>environmental samples</taxon>
    </lineage>
</organism>
<evidence type="ECO:0000256" key="4">
    <source>
        <dbReference type="ARBA" id="ARBA00022617"/>
    </source>
</evidence>
<dbReference type="GO" id="GO:0046872">
    <property type="term" value="F:metal ion binding"/>
    <property type="evidence" value="ECO:0007669"/>
    <property type="project" value="UniProtKB-KW"/>
</dbReference>
<keyword evidence="3" id="KW-0813">Transport</keyword>
<evidence type="ECO:0000256" key="3">
    <source>
        <dbReference type="ARBA" id="ARBA00022448"/>
    </source>
</evidence>
<evidence type="ECO:0000259" key="11">
    <source>
        <dbReference type="Pfam" id="PF14537"/>
    </source>
</evidence>